<name>A0A3A6TH09_9GAMM</name>
<dbReference type="Proteomes" id="UP000273022">
    <property type="component" value="Unassembled WGS sequence"/>
</dbReference>
<protein>
    <recommendedName>
        <fullName evidence="3">PDZ domain-containing protein</fullName>
    </recommendedName>
</protein>
<dbReference type="EMBL" id="QYYH01000170">
    <property type="protein sequence ID" value="RJY06190.1"/>
    <property type="molecule type" value="Genomic_DNA"/>
</dbReference>
<organism evidence="1 2">
    <name type="scientific">Parashewanella spongiae</name>
    <dbReference type="NCBI Taxonomy" id="342950"/>
    <lineage>
        <taxon>Bacteria</taxon>
        <taxon>Pseudomonadati</taxon>
        <taxon>Pseudomonadota</taxon>
        <taxon>Gammaproteobacteria</taxon>
        <taxon>Alteromonadales</taxon>
        <taxon>Shewanellaceae</taxon>
        <taxon>Parashewanella</taxon>
    </lineage>
</organism>
<evidence type="ECO:0000313" key="1">
    <source>
        <dbReference type="EMBL" id="RJY06190.1"/>
    </source>
</evidence>
<keyword evidence="2" id="KW-1185">Reference proteome</keyword>
<sequence length="59" mass="6574">MSPAQNNGLKESYVITQVNGENITHKNFDVISEKLATLTTVKEICYLRGSESDCKEVNL</sequence>
<proteinExistence type="predicted"/>
<gene>
    <name evidence="1" type="ORF">D5R81_18010</name>
</gene>
<dbReference type="Gene3D" id="2.30.42.10">
    <property type="match status" value="1"/>
</dbReference>
<evidence type="ECO:0008006" key="3">
    <source>
        <dbReference type="Google" id="ProtNLM"/>
    </source>
</evidence>
<evidence type="ECO:0000313" key="2">
    <source>
        <dbReference type="Proteomes" id="UP000273022"/>
    </source>
</evidence>
<dbReference type="AlphaFoldDB" id="A0A3A6TH09"/>
<dbReference type="SUPFAM" id="SSF50156">
    <property type="entry name" value="PDZ domain-like"/>
    <property type="match status" value="1"/>
</dbReference>
<reference evidence="1 2" key="1">
    <citation type="submission" date="2018-09" db="EMBL/GenBank/DDBJ databases">
        <title>Phylogeny of the Shewanellaceae, and recommendation for two new genera, Pseudoshewanella and Parashewanella.</title>
        <authorList>
            <person name="Wang G."/>
        </authorList>
    </citation>
    <scope>NUCLEOTIDE SEQUENCE [LARGE SCALE GENOMIC DNA]</scope>
    <source>
        <strain evidence="1 2">KCTC 22492</strain>
    </source>
</reference>
<accession>A0A3A6TH09</accession>
<dbReference type="InterPro" id="IPR036034">
    <property type="entry name" value="PDZ_sf"/>
</dbReference>
<comment type="caution">
    <text evidence="1">The sequence shown here is derived from an EMBL/GenBank/DDBJ whole genome shotgun (WGS) entry which is preliminary data.</text>
</comment>